<dbReference type="GO" id="GO:0016747">
    <property type="term" value="F:acyltransferase activity, transferring groups other than amino-acyl groups"/>
    <property type="evidence" value="ECO:0007669"/>
    <property type="project" value="InterPro"/>
</dbReference>
<keyword evidence="1" id="KW-1133">Transmembrane helix</keyword>
<dbReference type="RefSeq" id="WP_136929001.1">
    <property type="nucleotide sequence ID" value="NZ_SSMQ01000009.1"/>
</dbReference>
<evidence type="ECO:0000313" key="4">
    <source>
        <dbReference type="Proteomes" id="UP000309215"/>
    </source>
</evidence>
<feature type="transmembrane region" description="Helical" evidence="1">
    <location>
        <begin position="182"/>
        <end position="204"/>
    </location>
</feature>
<feature type="transmembrane region" description="Helical" evidence="1">
    <location>
        <begin position="311"/>
        <end position="330"/>
    </location>
</feature>
<sequence length="388" mass="41805">MPLALERPAPSAGPSLPQLDALRGVAILAVFVQHLGDRFLPLVRASVEARAPAPLVPWILTVLHHAWWGVDLFFVLSGFSLGLSWIRSGGQTPRDFLLRRAARILPAYWVALVVTIAFHRGVLGAPSFAASLAAHLLVLQGYVSPGGIVIIGATWSLTTEACFYLVFPWLAPLVCKEGRRAIWIGAGLVIGSWLVRMLLHAIVLEPGIHTGLLEATQRRWIPSRLDQFVLGALAARAYVAHARSERAAAIAPYALVVCVPALVIAFRLEGLHYLEPGGGAPYALLSLVTAALVLSAVLCRGRALGIVAPRPLAFVGIVSYGVFLFHQLALGLADLEPASPPTWKNLTRTASFALVASLVVGYVSWVLVERPAMRWASQKRRESRPSPA</sequence>
<keyword evidence="4" id="KW-1185">Reference proteome</keyword>
<feature type="domain" description="Acyltransferase 3" evidence="2">
    <location>
        <begin position="18"/>
        <end position="360"/>
    </location>
</feature>
<reference evidence="3 4" key="1">
    <citation type="submission" date="2019-04" db="EMBL/GenBank/DDBJ databases">
        <authorList>
            <person name="Li Y."/>
            <person name="Wang J."/>
        </authorList>
    </citation>
    <scope>NUCLEOTIDE SEQUENCE [LARGE SCALE GENOMIC DNA]</scope>
    <source>
        <strain evidence="3 4">DSM 14668</strain>
    </source>
</reference>
<dbReference type="GO" id="GO:0016020">
    <property type="term" value="C:membrane"/>
    <property type="evidence" value="ECO:0007669"/>
    <property type="project" value="TreeGrafter"/>
</dbReference>
<dbReference type="Pfam" id="PF01757">
    <property type="entry name" value="Acyl_transf_3"/>
    <property type="match status" value="1"/>
</dbReference>
<dbReference type="EMBL" id="SSMQ01000009">
    <property type="protein sequence ID" value="TKD09778.1"/>
    <property type="molecule type" value="Genomic_DNA"/>
</dbReference>
<accession>A0A4U1JGL3</accession>
<keyword evidence="3" id="KW-0012">Acyltransferase</keyword>
<comment type="caution">
    <text evidence="3">The sequence shown here is derived from an EMBL/GenBank/DDBJ whole genome shotgun (WGS) entry which is preliminary data.</text>
</comment>
<feature type="transmembrane region" description="Helical" evidence="1">
    <location>
        <begin position="280"/>
        <end position="299"/>
    </location>
</feature>
<dbReference type="Proteomes" id="UP000309215">
    <property type="component" value="Unassembled WGS sequence"/>
</dbReference>
<gene>
    <name evidence="3" type="ORF">E8A74_11500</name>
</gene>
<dbReference type="AlphaFoldDB" id="A0A4U1JGL3"/>
<feature type="transmembrane region" description="Helical" evidence="1">
    <location>
        <begin position="148"/>
        <end position="170"/>
    </location>
</feature>
<feature type="transmembrane region" description="Helical" evidence="1">
    <location>
        <begin position="66"/>
        <end position="86"/>
    </location>
</feature>
<evidence type="ECO:0000256" key="1">
    <source>
        <dbReference type="SAM" id="Phobius"/>
    </source>
</evidence>
<evidence type="ECO:0000259" key="2">
    <source>
        <dbReference type="Pfam" id="PF01757"/>
    </source>
</evidence>
<dbReference type="InterPro" id="IPR002656">
    <property type="entry name" value="Acyl_transf_3_dom"/>
</dbReference>
<feature type="transmembrane region" description="Helical" evidence="1">
    <location>
        <begin position="107"/>
        <end position="128"/>
    </location>
</feature>
<dbReference type="GO" id="GO:0000271">
    <property type="term" value="P:polysaccharide biosynthetic process"/>
    <property type="evidence" value="ECO:0007669"/>
    <property type="project" value="TreeGrafter"/>
</dbReference>
<organism evidence="3 4">
    <name type="scientific">Polyangium fumosum</name>
    <dbReference type="NCBI Taxonomy" id="889272"/>
    <lineage>
        <taxon>Bacteria</taxon>
        <taxon>Pseudomonadati</taxon>
        <taxon>Myxococcota</taxon>
        <taxon>Polyangia</taxon>
        <taxon>Polyangiales</taxon>
        <taxon>Polyangiaceae</taxon>
        <taxon>Polyangium</taxon>
    </lineage>
</organism>
<name>A0A4U1JGL3_9BACT</name>
<keyword evidence="1" id="KW-0812">Transmembrane</keyword>
<dbReference type="PANTHER" id="PTHR23028">
    <property type="entry name" value="ACETYLTRANSFERASE"/>
    <property type="match status" value="1"/>
</dbReference>
<dbReference type="OrthoDB" id="505919at2"/>
<dbReference type="InterPro" id="IPR050879">
    <property type="entry name" value="Acyltransferase_3"/>
</dbReference>
<dbReference type="PANTHER" id="PTHR23028:SF53">
    <property type="entry name" value="ACYL_TRANSF_3 DOMAIN-CONTAINING PROTEIN"/>
    <property type="match status" value="1"/>
</dbReference>
<keyword evidence="1" id="KW-0472">Membrane</keyword>
<protein>
    <submittedName>
        <fullName evidence="3">Acyltransferase</fullName>
    </submittedName>
</protein>
<keyword evidence="3" id="KW-0808">Transferase</keyword>
<evidence type="ECO:0000313" key="3">
    <source>
        <dbReference type="EMBL" id="TKD09778.1"/>
    </source>
</evidence>
<feature type="transmembrane region" description="Helical" evidence="1">
    <location>
        <begin position="350"/>
        <end position="368"/>
    </location>
</feature>
<proteinExistence type="predicted"/>